<protein>
    <submittedName>
        <fullName evidence="1">Uncharacterized protein</fullName>
    </submittedName>
</protein>
<organism evidence="1 2">
    <name type="scientific">Sorghum bicolor</name>
    <name type="common">Sorghum</name>
    <name type="synonym">Sorghum vulgare</name>
    <dbReference type="NCBI Taxonomy" id="4558"/>
    <lineage>
        <taxon>Eukaryota</taxon>
        <taxon>Viridiplantae</taxon>
        <taxon>Streptophyta</taxon>
        <taxon>Embryophyta</taxon>
        <taxon>Tracheophyta</taxon>
        <taxon>Spermatophyta</taxon>
        <taxon>Magnoliopsida</taxon>
        <taxon>Liliopsida</taxon>
        <taxon>Poales</taxon>
        <taxon>Poaceae</taxon>
        <taxon>PACMAD clade</taxon>
        <taxon>Panicoideae</taxon>
        <taxon>Andropogonodae</taxon>
        <taxon>Andropogoneae</taxon>
        <taxon>Sorghinae</taxon>
        <taxon>Sorghum</taxon>
    </lineage>
</organism>
<accession>A0A1Z5R481</accession>
<proteinExistence type="predicted"/>
<sequence length="69" mass="8060">MFSTVPPFKKKVLYCTCPTLFHKLQMVNMVLMQFIFGTLTMSIRYTTDGTPKSQIQRTNQFYQACTPKK</sequence>
<dbReference type="InParanoid" id="A0A1Z5R481"/>
<keyword evidence="2" id="KW-1185">Reference proteome</keyword>
<name>A0A1Z5R481_SORBI</name>
<evidence type="ECO:0000313" key="1">
    <source>
        <dbReference type="EMBL" id="OQU78557.1"/>
    </source>
</evidence>
<gene>
    <name evidence="1" type="ORF">SORBI_3009G260550</name>
</gene>
<dbReference type="Gramene" id="OQU78557">
    <property type="protein sequence ID" value="OQU78557"/>
    <property type="gene ID" value="SORBI_3009G260550"/>
</dbReference>
<dbReference type="Proteomes" id="UP000000768">
    <property type="component" value="Chromosome 9"/>
</dbReference>
<reference evidence="1 2" key="1">
    <citation type="journal article" date="2009" name="Nature">
        <title>The Sorghum bicolor genome and the diversification of grasses.</title>
        <authorList>
            <person name="Paterson A.H."/>
            <person name="Bowers J.E."/>
            <person name="Bruggmann R."/>
            <person name="Dubchak I."/>
            <person name="Grimwood J."/>
            <person name="Gundlach H."/>
            <person name="Haberer G."/>
            <person name="Hellsten U."/>
            <person name="Mitros T."/>
            <person name="Poliakov A."/>
            <person name="Schmutz J."/>
            <person name="Spannagl M."/>
            <person name="Tang H."/>
            <person name="Wang X."/>
            <person name="Wicker T."/>
            <person name="Bharti A.K."/>
            <person name="Chapman J."/>
            <person name="Feltus F.A."/>
            <person name="Gowik U."/>
            <person name="Grigoriev I.V."/>
            <person name="Lyons E."/>
            <person name="Maher C.A."/>
            <person name="Martis M."/>
            <person name="Narechania A."/>
            <person name="Otillar R.P."/>
            <person name="Penning B.W."/>
            <person name="Salamov A.A."/>
            <person name="Wang Y."/>
            <person name="Zhang L."/>
            <person name="Carpita N.C."/>
            <person name="Freeling M."/>
            <person name="Gingle A.R."/>
            <person name="Hash C.T."/>
            <person name="Keller B."/>
            <person name="Klein P."/>
            <person name="Kresovich S."/>
            <person name="McCann M.C."/>
            <person name="Ming R."/>
            <person name="Peterson D.G."/>
            <person name="Mehboob-ur-Rahman"/>
            <person name="Ware D."/>
            <person name="Westhoff P."/>
            <person name="Mayer K.F."/>
            <person name="Messing J."/>
            <person name="Rokhsar D.S."/>
        </authorList>
    </citation>
    <scope>NUCLEOTIDE SEQUENCE [LARGE SCALE GENOMIC DNA]</scope>
    <source>
        <strain evidence="2">cv. BTx623</strain>
    </source>
</reference>
<reference evidence="2" key="2">
    <citation type="journal article" date="2018" name="Plant J.">
        <title>The Sorghum bicolor reference genome: improved assembly, gene annotations, a transcriptome atlas, and signatures of genome organization.</title>
        <authorList>
            <person name="McCormick R.F."/>
            <person name="Truong S.K."/>
            <person name="Sreedasyam A."/>
            <person name="Jenkins J."/>
            <person name="Shu S."/>
            <person name="Sims D."/>
            <person name="Kennedy M."/>
            <person name="Amirebrahimi M."/>
            <person name="Weers B.D."/>
            <person name="McKinley B."/>
            <person name="Mattison A."/>
            <person name="Morishige D.T."/>
            <person name="Grimwood J."/>
            <person name="Schmutz J."/>
            <person name="Mullet J.E."/>
        </authorList>
    </citation>
    <scope>NUCLEOTIDE SEQUENCE [LARGE SCALE GENOMIC DNA]</scope>
    <source>
        <strain evidence="2">cv. BTx623</strain>
    </source>
</reference>
<dbReference type="AlphaFoldDB" id="A0A1Z5R481"/>
<dbReference type="EMBL" id="CM000768">
    <property type="protein sequence ID" value="OQU78557.1"/>
    <property type="molecule type" value="Genomic_DNA"/>
</dbReference>
<evidence type="ECO:0000313" key="2">
    <source>
        <dbReference type="Proteomes" id="UP000000768"/>
    </source>
</evidence>